<protein>
    <submittedName>
        <fullName evidence="1">Uncharacterized protein</fullName>
    </submittedName>
</protein>
<feature type="non-terminal residue" evidence="1">
    <location>
        <position position="1"/>
    </location>
</feature>
<dbReference type="EMBL" id="CAJVCH010547413">
    <property type="protein sequence ID" value="CAG7828416.1"/>
    <property type="molecule type" value="Genomic_DNA"/>
</dbReference>
<evidence type="ECO:0000313" key="2">
    <source>
        <dbReference type="Proteomes" id="UP000708208"/>
    </source>
</evidence>
<keyword evidence="2" id="KW-1185">Reference proteome</keyword>
<dbReference type="Proteomes" id="UP000708208">
    <property type="component" value="Unassembled WGS sequence"/>
</dbReference>
<reference evidence="1" key="1">
    <citation type="submission" date="2021-06" db="EMBL/GenBank/DDBJ databases">
        <authorList>
            <person name="Hodson N. C."/>
            <person name="Mongue J. A."/>
            <person name="Jaron S. K."/>
        </authorList>
    </citation>
    <scope>NUCLEOTIDE SEQUENCE</scope>
</reference>
<accession>A0A8J2PUE8</accession>
<dbReference type="AlphaFoldDB" id="A0A8J2PUE8"/>
<dbReference type="OrthoDB" id="1434354at2759"/>
<feature type="non-terminal residue" evidence="1">
    <location>
        <position position="51"/>
    </location>
</feature>
<evidence type="ECO:0000313" key="1">
    <source>
        <dbReference type="EMBL" id="CAG7828416.1"/>
    </source>
</evidence>
<sequence length="51" mass="5823">SMESRKALGIEVEEIFLIADWEGLDISQVAHLPTVIFSLRLFQTYSQIITL</sequence>
<name>A0A8J2PUE8_9HEXA</name>
<gene>
    <name evidence="1" type="ORF">AFUS01_LOCUS38344</name>
</gene>
<comment type="caution">
    <text evidence="1">The sequence shown here is derived from an EMBL/GenBank/DDBJ whole genome shotgun (WGS) entry which is preliminary data.</text>
</comment>
<proteinExistence type="predicted"/>
<organism evidence="1 2">
    <name type="scientific">Allacma fusca</name>
    <dbReference type="NCBI Taxonomy" id="39272"/>
    <lineage>
        <taxon>Eukaryota</taxon>
        <taxon>Metazoa</taxon>
        <taxon>Ecdysozoa</taxon>
        <taxon>Arthropoda</taxon>
        <taxon>Hexapoda</taxon>
        <taxon>Collembola</taxon>
        <taxon>Symphypleona</taxon>
        <taxon>Sminthuridae</taxon>
        <taxon>Allacma</taxon>
    </lineage>
</organism>